<evidence type="ECO:0000313" key="2">
    <source>
        <dbReference type="Proteomes" id="UP000606786"/>
    </source>
</evidence>
<keyword evidence="2" id="KW-1185">Reference proteome</keyword>
<dbReference type="AlphaFoldDB" id="A0A811VC14"/>
<organism evidence="1 2">
    <name type="scientific">Ceratitis capitata</name>
    <name type="common">Mediterranean fruit fly</name>
    <name type="synonym">Tephritis capitata</name>
    <dbReference type="NCBI Taxonomy" id="7213"/>
    <lineage>
        <taxon>Eukaryota</taxon>
        <taxon>Metazoa</taxon>
        <taxon>Ecdysozoa</taxon>
        <taxon>Arthropoda</taxon>
        <taxon>Hexapoda</taxon>
        <taxon>Insecta</taxon>
        <taxon>Pterygota</taxon>
        <taxon>Neoptera</taxon>
        <taxon>Endopterygota</taxon>
        <taxon>Diptera</taxon>
        <taxon>Brachycera</taxon>
        <taxon>Muscomorpha</taxon>
        <taxon>Tephritoidea</taxon>
        <taxon>Tephritidae</taxon>
        <taxon>Ceratitis</taxon>
        <taxon>Ceratitis</taxon>
    </lineage>
</organism>
<evidence type="ECO:0000313" key="1">
    <source>
        <dbReference type="EMBL" id="CAD7012787.1"/>
    </source>
</evidence>
<name>A0A811VC14_CERCA</name>
<protein>
    <submittedName>
        <fullName evidence="1">(Mediterranean fruit fly) hypothetical protein</fullName>
    </submittedName>
</protein>
<sequence>MLHMQPTSTVDCSRPYCVGGGGGSVTVTVTAIMVKPPATNRIETCNQIDRHGKPWNCGWNFAL</sequence>
<accession>A0A811VC14</accession>
<dbReference type="Proteomes" id="UP000606786">
    <property type="component" value="Unassembled WGS sequence"/>
</dbReference>
<proteinExistence type="predicted"/>
<gene>
    <name evidence="1" type="ORF">CCAP1982_LOCUS20888</name>
</gene>
<dbReference type="EMBL" id="CAJHJT010000056">
    <property type="protein sequence ID" value="CAD7012787.1"/>
    <property type="molecule type" value="Genomic_DNA"/>
</dbReference>
<comment type="caution">
    <text evidence="1">The sequence shown here is derived from an EMBL/GenBank/DDBJ whole genome shotgun (WGS) entry which is preliminary data.</text>
</comment>
<reference evidence="1" key="1">
    <citation type="submission" date="2020-11" db="EMBL/GenBank/DDBJ databases">
        <authorList>
            <person name="Whitehead M."/>
        </authorList>
    </citation>
    <scope>NUCLEOTIDE SEQUENCE</scope>
    <source>
        <strain evidence="1">EGII</strain>
    </source>
</reference>